<dbReference type="AlphaFoldDB" id="A0A4R6WK09"/>
<sequence length="337" mass="40029">MVQLKNYINEIIGIHCEVKPLSKAILSQLPIYLRNAYQWHELLIHNQQFIIAYAETDDEFTIAAIDTQLANIEERLNQPIILCVDEIEAYNRKRLIEKKRAFIIPFKQLYIPYLFIDFTEYRYQTKGRTAQTLQPFAQVLVIAHLLNTNDRYSIEDIAFKEIANQFQINTINISRAVENLVELDLIEIEQHGRYKRFHFKWDKKTLWEKGLKDNLLINPVSKHYFVEYNFDWNLPLLKAGDTALTEYTNMNPSDQIAFAVDNQTFNLIKKNNKPDTFNEFGGSYMFQIWKYDPNFINRISQSALDNVDPISLFLTYKDDHDERVQMELEHLINKFIW</sequence>
<dbReference type="EMBL" id="SNYV01000013">
    <property type="protein sequence ID" value="TDQ78334.1"/>
    <property type="molecule type" value="Genomic_DNA"/>
</dbReference>
<dbReference type="RefSeq" id="WP_133584565.1">
    <property type="nucleotide sequence ID" value="NZ_SNYV01000013.1"/>
</dbReference>
<keyword evidence="2" id="KW-1185">Reference proteome</keyword>
<gene>
    <name evidence="1" type="ORF">CLV99_2317</name>
</gene>
<comment type="caution">
    <text evidence="1">The sequence shown here is derived from an EMBL/GenBank/DDBJ whole genome shotgun (WGS) entry which is preliminary data.</text>
</comment>
<dbReference type="OrthoDB" id="1067053at2"/>
<protein>
    <recommendedName>
        <fullName evidence="3">MarR family protein</fullName>
    </recommendedName>
</protein>
<dbReference type="Proteomes" id="UP000295292">
    <property type="component" value="Unassembled WGS sequence"/>
</dbReference>
<accession>A0A4R6WK09</accession>
<evidence type="ECO:0000313" key="1">
    <source>
        <dbReference type="EMBL" id="TDQ78334.1"/>
    </source>
</evidence>
<evidence type="ECO:0008006" key="3">
    <source>
        <dbReference type="Google" id="ProtNLM"/>
    </source>
</evidence>
<reference evidence="1 2" key="1">
    <citation type="submission" date="2019-03" db="EMBL/GenBank/DDBJ databases">
        <title>Genomic Encyclopedia of Archaeal and Bacterial Type Strains, Phase II (KMG-II): from individual species to whole genera.</title>
        <authorList>
            <person name="Goeker M."/>
        </authorList>
    </citation>
    <scope>NUCLEOTIDE SEQUENCE [LARGE SCALE GENOMIC DNA]</scope>
    <source>
        <strain evidence="1 2">DSM 28353</strain>
    </source>
</reference>
<proteinExistence type="predicted"/>
<dbReference type="InterPro" id="IPR036390">
    <property type="entry name" value="WH_DNA-bd_sf"/>
</dbReference>
<dbReference type="SUPFAM" id="SSF46785">
    <property type="entry name" value="Winged helix' DNA-binding domain"/>
    <property type="match status" value="1"/>
</dbReference>
<name>A0A4R6WK09_9SPHI</name>
<organism evidence="1 2">
    <name type="scientific">Sphingobacterium yanglingense</name>
    <dbReference type="NCBI Taxonomy" id="1437280"/>
    <lineage>
        <taxon>Bacteria</taxon>
        <taxon>Pseudomonadati</taxon>
        <taxon>Bacteroidota</taxon>
        <taxon>Sphingobacteriia</taxon>
        <taxon>Sphingobacteriales</taxon>
        <taxon>Sphingobacteriaceae</taxon>
        <taxon>Sphingobacterium</taxon>
    </lineage>
</organism>
<evidence type="ECO:0000313" key="2">
    <source>
        <dbReference type="Proteomes" id="UP000295292"/>
    </source>
</evidence>